<evidence type="ECO:0000256" key="4">
    <source>
        <dbReference type="ARBA" id="ARBA00023159"/>
    </source>
</evidence>
<protein>
    <submittedName>
        <fullName evidence="10">Uncharacterized protein</fullName>
    </submittedName>
</protein>
<reference evidence="11" key="1">
    <citation type="journal article" date="2020" name="Stud. Mycol.">
        <title>101 Dothideomycetes genomes: A test case for predicting lifestyles and emergence of pathogens.</title>
        <authorList>
            <person name="Haridas S."/>
            <person name="Albert R."/>
            <person name="Binder M."/>
            <person name="Bloem J."/>
            <person name="LaButti K."/>
            <person name="Salamov A."/>
            <person name="Andreopoulos B."/>
            <person name="Baker S."/>
            <person name="Barry K."/>
            <person name="Bills G."/>
            <person name="Bluhm B."/>
            <person name="Cannon C."/>
            <person name="Castanera R."/>
            <person name="Culley D."/>
            <person name="Daum C."/>
            <person name="Ezra D."/>
            <person name="Gonzalez J."/>
            <person name="Henrissat B."/>
            <person name="Kuo A."/>
            <person name="Liang C."/>
            <person name="Lipzen A."/>
            <person name="Lutzoni F."/>
            <person name="Magnuson J."/>
            <person name="Mondo S."/>
            <person name="Nolan M."/>
            <person name="Ohm R."/>
            <person name="Pangilinan J."/>
            <person name="Park H.-J."/>
            <person name="Ramirez L."/>
            <person name="Alfaro M."/>
            <person name="Sun H."/>
            <person name="Tritt A."/>
            <person name="Yoshinaga Y."/>
            <person name="Zwiers L.-H."/>
            <person name="Turgeon B."/>
            <person name="Goodwin S."/>
            <person name="Spatafora J."/>
            <person name="Crous P."/>
            <person name="Grigoriev I."/>
        </authorList>
    </citation>
    <scope>NUCLEOTIDE SEQUENCE [LARGE SCALE GENOMIC DNA]</scope>
    <source>
        <strain evidence="11">CBS 304.66</strain>
    </source>
</reference>
<sequence>MLPSLSEYKIQPPASLLSPEKPKVTNPTTHIKAPRKLPETMPFAPSPSRLVLLSYPTPKPIKPLTTLLLSLPLANKIHALLLISREIKLLAEKLFGGEISEQDVARQMSRLEERYEGVREEVEDELEAVWVNAGFLSPSPPTFPSSAGNIMFQKPEYNASPSSALLDSPPTSLDMKNGDDGMKFGGYTVDKDLKRKRPSQQKERGTGKMRKVSEEVVGNNIQPIGITQAMISLRGKEAWRLRNWDWKKACREDGAYRTRWGGSHTDVLDSVYEK</sequence>
<keyword evidence="8" id="KW-0175">Coiled coil</keyword>
<keyword evidence="3" id="KW-0805">Transcription regulation</keyword>
<feature type="coiled-coil region" evidence="8">
    <location>
        <begin position="101"/>
        <end position="128"/>
    </location>
</feature>
<comment type="function">
    <text evidence="7">Component of the Mediator complex, a coactivator involved in the regulated transcription of nearly all RNA polymerase II-dependent genes. Mediator functions as a bridge to convey information from gene-specific regulatory proteins to the basal RNA polymerase II transcription machinery. Mediator is recruited to promoters by direct interactions with regulatory proteins and serves as a scaffold for the assembly of a functional preinitiation complex with RNA polymerase II and the general transcription factors.</text>
</comment>
<evidence type="ECO:0000256" key="8">
    <source>
        <dbReference type="SAM" id="Coils"/>
    </source>
</evidence>
<feature type="region of interest" description="Disordered" evidence="9">
    <location>
        <begin position="186"/>
        <end position="211"/>
    </location>
</feature>
<keyword evidence="11" id="KW-1185">Reference proteome</keyword>
<dbReference type="AlphaFoldDB" id="A0A9P4JWY8"/>
<evidence type="ECO:0000256" key="1">
    <source>
        <dbReference type="ARBA" id="ARBA00004123"/>
    </source>
</evidence>
<dbReference type="Proteomes" id="UP000800093">
    <property type="component" value="Unassembled WGS sequence"/>
</dbReference>
<name>A0A9P4JWY8_9PLEO</name>
<dbReference type="GO" id="GO:0016592">
    <property type="term" value="C:mediator complex"/>
    <property type="evidence" value="ECO:0007669"/>
    <property type="project" value="InterPro"/>
</dbReference>
<gene>
    <name evidence="10" type="ORF">CC78DRAFT_572724</name>
</gene>
<feature type="compositionally biased region" description="Basic and acidic residues" evidence="9">
    <location>
        <begin position="200"/>
        <end position="211"/>
    </location>
</feature>
<accession>A0A9P4JWY8</accession>
<evidence type="ECO:0000256" key="2">
    <source>
        <dbReference type="ARBA" id="ARBA00011837"/>
    </source>
</evidence>
<comment type="subunit">
    <text evidence="2">Component of the Mediator complex.</text>
</comment>
<comment type="subcellular location">
    <subcellularLocation>
        <location evidence="1">Nucleus</location>
    </subcellularLocation>
</comment>
<dbReference type="SUPFAM" id="SSF140718">
    <property type="entry name" value="Mediator hinge subcomplex-like"/>
    <property type="match status" value="1"/>
</dbReference>
<feature type="compositionally biased region" description="Low complexity" evidence="9">
    <location>
        <begin position="161"/>
        <end position="174"/>
    </location>
</feature>
<evidence type="ECO:0000256" key="6">
    <source>
        <dbReference type="ARBA" id="ARBA00023242"/>
    </source>
</evidence>
<comment type="caution">
    <text evidence="10">The sequence shown here is derived from an EMBL/GenBank/DDBJ whole genome shotgun (WGS) entry which is preliminary data.</text>
</comment>
<evidence type="ECO:0000256" key="5">
    <source>
        <dbReference type="ARBA" id="ARBA00023163"/>
    </source>
</evidence>
<evidence type="ECO:0000256" key="9">
    <source>
        <dbReference type="SAM" id="MobiDB-lite"/>
    </source>
</evidence>
<evidence type="ECO:0000256" key="3">
    <source>
        <dbReference type="ARBA" id="ARBA00023015"/>
    </source>
</evidence>
<proteinExistence type="predicted"/>
<evidence type="ECO:0000256" key="7">
    <source>
        <dbReference type="ARBA" id="ARBA00025687"/>
    </source>
</evidence>
<dbReference type="OrthoDB" id="3800982at2759"/>
<keyword evidence="6" id="KW-0539">Nucleus</keyword>
<dbReference type="InterPro" id="IPR037212">
    <property type="entry name" value="Med7/Med21-like"/>
</dbReference>
<keyword evidence="4" id="KW-0010">Activator</keyword>
<dbReference type="EMBL" id="ML986781">
    <property type="protein sequence ID" value="KAF2258143.1"/>
    <property type="molecule type" value="Genomic_DNA"/>
</dbReference>
<evidence type="ECO:0000313" key="11">
    <source>
        <dbReference type="Proteomes" id="UP000800093"/>
    </source>
</evidence>
<feature type="region of interest" description="Disordered" evidence="9">
    <location>
        <begin position="161"/>
        <end position="180"/>
    </location>
</feature>
<evidence type="ECO:0000313" key="10">
    <source>
        <dbReference type="EMBL" id="KAF2258143.1"/>
    </source>
</evidence>
<organism evidence="10 11">
    <name type="scientific">Lojkania enalia</name>
    <dbReference type="NCBI Taxonomy" id="147567"/>
    <lineage>
        <taxon>Eukaryota</taxon>
        <taxon>Fungi</taxon>
        <taxon>Dikarya</taxon>
        <taxon>Ascomycota</taxon>
        <taxon>Pezizomycotina</taxon>
        <taxon>Dothideomycetes</taxon>
        <taxon>Pleosporomycetidae</taxon>
        <taxon>Pleosporales</taxon>
        <taxon>Pleosporales incertae sedis</taxon>
        <taxon>Lojkania</taxon>
    </lineage>
</organism>
<keyword evidence="5" id="KW-0804">Transcription</keyword>